<evidence type="ECO:0000313" key="4">
    <source>
        <dbReference type="RefSeq" id="XP_067172491.1"/>
    </source>
</evidence>
<evidence type="ECO:0000256" key="1">
    <source>
        <dbReference type="SAM" id="SignalP"/>
    </source>
</evidence>
<dbReference type="PROSITE" id="PS50835">
    <property type="entry name" value="IG_LIKE"/>
    <property type="match status" value="1"/>
</dbReference>
<keyword evidence="1" id="KW-0732">Signal</keyword>
<feature type="chain" id="PRO_5047276118" description="Ig-like domain-containing protein" evidence="1">
    <location>
        <begin position="27"/>
        <end position="242"/>
    </location>
</feature>
<dbReference type="InterPro" id="IPR007110">
    <property type="entry name" value="Ig-like_dom"/>
</dbReference>
<proteinExistence type="predicted"/>
<organism evidence="3 4">
    <name type="scientific">Apteryx mantelli</name>
    <name type="common">North Island brown kiwi</name>
    <dbReference type="NCBI Taxonomy" id="2696672"/>
    <lineage>
        <taxon>Eukaryota</taxon>
        <taxon>Metazoa</taxon>
        <taxon>Chordata</taxon>
        <taxon>Craniata</taxon>
        <taxon>Vertebrata</taxon>
        <taxon>Euteleostomi</taxon>
        <taxon>Archelosauria</taxon>
        <taxon>Archosauria</taxon>
        <taxon>Dinosauria</taxon>
        <taxon>Saurischia</taxon>
        <taxon>Theropoda</taxon>
        <taxon>Coelurosauria</taxon>
        <taxon>Aves</taxon>
        <taxon>Palaeognathae</taxon>
        <taxon>Apterygiformes</taxon>
        <taxon>Apterygidae</taxon>
        <taxon>Apteryx</taxon>
    </lineage>
</organism>
<name>A0ABM4G5P5_9AVES</name>
<gene>
    <name evidence="4" type="primary">LOC106498618</name>
</gene>
<keyword evidence="3" id="KW-1185">Reference proteome</keyword>
<dbReference type="Proteomes" id="UP001652627">
    <property type="component" value="Chromosome Z"/>
</dbReference>
<dbReference type="GeneID" id="106498618"/>
<dbReference type="InterPro" id="IPR013783">
    <property type="entry name" value="Ig-like_fold"/>
</dbReference>
<reference evidence="4" key="1">
    <citation type="submission" date="2025-08" db="UniProtKB">
        <authorList>
            <consortium name="RefSeq"/>
        </authorList>
    </citation>
    <scope>IDENTIFICATION</scope>
    <source>
        <tissue evidence="4">Blood</tissue>
    </source>
</reference>
<evidence type="ECO:0000313" key="3">
    <source>
        <dbReference type="Proteomes" id="UP001652627"/>
    </source>
</evidence>
<dbReference type="Gene3D" id="2.60.40.10">
    <property type="entry name" value="Immunoglobulins"/>
    <property type="match status" value="1"/>
</dbReference>
<evidence type="ECO:0000259" key="2">
    <source>
        <dbReference type="PROSITE" id="PS50835"/>
    </source>
</evidence>
<dbReference type="InterPro" id="IPR036179">
    <property type="entry name" value="Ig-like_dom_sf"/>
</dbReference>
<protein>
    <recommendedName>
        <fullName evidence="2">Ig-like domain-containing protein</fullName>
    </recommendedName>
</protein>
<accession>A0ABM4G5P5</accession>
<dbReference type="RefSeq" id="XP_067172491.1">
    <property type="nucleotide sequence ID" value="XM_067316390.1"/>
</dbReference>
<dbReference type="SUPFAM" id="SSF48726">
    <property type="entry name" value="Immunoglobulin"/>
    <property type="match status" value="1"/>
</dbReference>
<feature type="domain" description="Ig-like" evidence="2">
    <location>
        <begin position="103"/>
        <end position="196"/>
    </location>
</feature>
<sequence length="242" mass="27326">MYFLQLFSLVPSFFFFFSVLFCRTASSPIPFPPTGTSFLSCVGRDSPPSPTSAQPDVWSGTDPVKVMLLPPFLSDQAQHVSVRGPFRLFCQATVNLRQKELCPKVTLWISPLQKVGTSSARSCYRTQTPKGPDDSHFVWKKNGEKMKACIMEQSHMLVDGRLHILSWVKDSVSESTEYKCSVVSKVGNATSEVLITVEHKDSAGQDGWTKEFDSWRTAISEHDKMMQNWKKTWESCNKKNTL</sequence>
<feature type="signal peptide" evidence="1">
    <location>
        <begin position="1"/>
        <end position="26"/>
    </location>
</feature>